<dbReference type="PANTHER" id="PTHR42953">
    <property type="entry name" value="HIGH-AFFINITY ZINC UPTAKE SYSTEM PROTEIN ZNUA-RELATED"/>
    <property type="match status" value="1"/>
</dbReference>
<dbReference type="Pfam" id="PF01297">
    <property type="entry name" value="ZnuA"/>
    <property type="match status" value="1"/>
</dbReference>
<evidence type="ECO:0000313" key="7">
    <source>
        <dbReference type="EMBL" id="QDT36968.1"/>
    </source>
</evidence>
<evidence type="ECO:0000256" key="4">
    <source>
        <dbReference type="ARBA" id="ARBA00022723"/>
    </source>
</evidence>
<evidence type="ECO:0000256" key="6">
    <source>
        <dbReference type="RuleBase" id="RU003512"/>
    </source>
</evidence>
<dbReference type="OrthoDB" id="9793396at2"/>
<gene>
    <name evidence="7" type="primary">troA</name>
    <name evidence="7" type="ORF">Pan189_13320</name>
</gene>
<dbReference type="GO" id="GO:0030001">
    <property type="term" value="P:metal ion transport"/>
    <property type="evidence" value="ECO:0007669"/>
    <property type="project" value="InterPro"/>
</dbReference>
<dbReference type="GO" id="GO:0007155">
    <property type="term" value="P:cell adhesion"/>
    <property type="evidence" value="ECO:0007669"/>
    <property type="project" value="InterPro"/>
</dbReference>
<dbReference type="EMBL" id="CP036268">
    <property type="protein sequence ID" value="QDT36968.1"/>
    <property type="molecule type" value="Genomic_DNA"/>
</dbReference>
<evidence type="ECO:0000256" key="5">
    <source>
        <dbReference type="ARBA" id="ARBA00022729"/>
    </source>
</evidence>
<evidence type="ECO:0000256" key="3">
    <source>
        <dbReference type="ARBA" id="ARBA00022448"/>
    </source>
</evidence>
<name>A0A517QZD0_9PLAN</name>
<dbReference type="KEGG" id="svp:Pan189_13320"/>
<dbReference type="InterPro" id="IPR006129">
    <property type="entry name" value="AdhesinB"/>
</dbReference>
<reference evidence="7 8" key="1">
    <citation type="submission" date="2019-02" db="EMBL/GenBank/DDBJ databases">
        <title>Deep-cultivation of Planctomycetes and their phenomic and genomic characterization uncovers novel biology.</title>
        <authorList>
            <person name="Wiegand S."/>
            <person name="Jogler M."/>
            <person name="Boedeker C."/>
            <person name="Pinto D."/>
            <person name="Vollmers J."/>
            <person name="Rivas-Marin E."/>
            <person name="Kohn T."/>
            <person name="Peeters S.H."/>
            <person name="Heuer A."/>
            <person name="Rast P."/>
            <person name="Oberbeckmann S."/>
            <person name="Bunk B."/>
            <person name="Jeske O."/>
            <person name="Meyerdierks A."/>
            <person name="Storesund J.E."/>
            <person name="Kallscheuer N."/>
            <person name="Luecker S."/>
            <person name="Lage O.M."/>
            <person name="Pohl T."/>
            <person name="Merkel B.J."/>
            <person name="Hornburger P."/>
            <person name="Mueller R.-W."/>
            <person name="Bruemmer F."/>
            <person name="Labrenz M."/>
            <person name="Spormann A.M."/>
            <person name="Op den Camp H."/>
            <person name="Overmann J."/>
            <person name="Amann R."/>
            <person name="Jetten M.S.M."/>
            <person name="Mascher T."/>
            <person name="Medema M.H."/>
            <person name="Devos D.P."/>
            <person name="Kaster A.-K."/>
            <person name="Ovreas L."/>
            <person name="Rohde M."/>
            <person name="Galperin M.Y."/>
            <person name="Jogler C."/>
        </authorList>
    </citation>
    <scope>NUCLEOTIDE SEQUENCE [LARGE SCALE GENOMIC DNA]</scope>
    <source>
        <strain evidence="7 8">Pan189</strain>
    </source>
</reference>
<dbReference type="InterPro" id="IPR006127">
    <property type="entry name" value="ZnuA-like"/>
</dbReference>
<dbReference type="PRINTS" id="PR00690">
    <property type="entry name" value="ADHESNFAMILY"/>
</dbReference>
<organism evidence="7 8">
    <name type="scientific">Stratiformator vulcanicus</name>
    <dbReference type="NCBI Taxonomy" id="2527980"/>
    <lineage>
        <taxon>Bacteria</taxon>
        <taxon>Pseudomonadati</taxon>
        <taxon>Planctomycetota</taxon>
        <taxon>Planctomycetia</taxon>
        <taxon>Planctomycetales</taxon>
        <taxon>Planctomycetaceae</taxon>
        <taxon>Stratiformator</taxon>
    </lineage>
</organism>
<accession>A0A517QZD0</accession>
<dbReference type="Gene3D" id="3.40.50.1980">
    <property type="entry name" value="Nitrogenase molybdenum iron protein domain"/>
    <property type="match status" value="2"/>
</dbReference>
<sequence length="336" mass="36341">MKQIAFAVFAAVTITLGSGCDTDDRPRSGTFTEVNEPRFTIVTTTGMITDVVRQIAGPDVRVIGLMKEDVDPHLFKPLRSDVVALNDADVVFYNGLGLEGQMETVLESIASDGKPVRAVTNGIDDSELIRSEEAGSHSATDPHVWMSPKLWRQAIAVVVETLSNHDPDHSGEYEQAAEKYLSQMSVLDEYIEQSINSIPEPQRQLVTAHDAFAYFGRRYGIEVKAVQGITTEAEAGVADINRLVDFIVENEIPAVFVETTISPQTVRAMVEGAADRGKQVAIGTDLFSDAMGPTGTYEGTYLGMLDHNATVITRALGGTAPVDGRVGKLTILPESK</sequence>
<comment type="similarity">
    <text evidence="2 6">Belongs to the bacterial solute-binding protein 9 family.</text>
</comment>
<evidence type="ECO:0000313" key="8">
    <source>
        <dbReference type="Proteomes" id="UP000317318"/>
    </source>
</evidence>
<dbReference type="SUPFAM" id="SSF53807">
    <property type="entry name" value="Helical backbone' metal receptor"/>
    <property type="match status" value="1"/>
</dbReference>
<proteinExistence type="inferred from homology"/>
<dbReference type="Proteomes" id="UP000317318">
    <property type="component" value="Chromosome"/>
</dbReference>
<keyword evidence="3 6" id="KW-0813">Transport</keyword>
<keyword evidence="5" id="KW-0732">Signal</keyword>
<dbReference type="AlphaFoldDB" id="A0A517QZD0"/>
<keyword evidence="8" id="KW-1185">Reference proteome</keyword>
<dbReference type="PRINTS" id="PR00691">
    <property type="entry name" value="ADHESINB"/>
</dbReference>
<dbReference type="PROSITE" id="PS51257">
    <property type="entry name" value="PROKAR_LIPOPROTEIN"/>
    <property type="match status" value="1"/>
</dbReference>
<comment type="subcellular location">
    <subcellularLocation>
        <location evidence="1">Cell envelope</location>
    </subcellularLocation>
</comment>
<protein>
    <submittedName>
        <fullName evidence="7">Periplasmic zinc-binding protein TroA</fullName>
    </submittedName>
</protein>
<dbReference type="GO" id="GO:0046872">
    <property type="term" value="F:metal ion binding"/>
    <property type="evidence" value="ECO:0007669"/>
    <property type="project" value="UniProtKB-KW"/>
</dbReference>
<dbReference type="RefSeq" id="WP_145363124.1">
    <property type="nucleotide sequence ID" value="NZ_CP036268.1"/>
</dbReference>
<dbReference type="GO" id="GO:0030313">
    <property type="term" value="C:cell envelope"/>
    <property type="evidence" value="ECO:0007669"/>
    <property type="project" value="UniProtKB-SubCell"/>
</dbReference>
<dbReference type="InterPro" id="IPR006128">
    <property type="entry name" value="Lipoprotein_PsaA-like"/>
</dbReference>
<keyword evidence="4" id="KW-0479">Metal-binding</keyword>
<dbReference type="PANTHER" id="PTHR42953:SF1">
    <property type="entry name" value="METAL-BINDING PROTEIN HI_0362-RELATED"/>
    <property type="match status" value="1"/>
</dbReference>
<dbReference type="InterPro" id="IPR050492">
    <property type="entry name" value="Bact_metal-bind_prot9"/>
</dbReference>
<evidence type="ECO:0000256" key="1">
    <source>
        <dbReference type="ARBA" id="ARBA00004196"/>
    </source>
</evidence>
<evidence type="ECO:0000256" key="2">
    <source>
        <dbReference type="ARBA" id="ARBA00011028"/>
    </source>
</evidence>